<keyword evidence="1" id="KW-0812">Transmembrane</keyword>
<evidence type="ECO:0000256" key="1">
    <source>
        <dbReference type="SAM" id="Phobius"/>
    </source>
</evidence>
<dbReference type="AlphaFoldDB" id="A0A939C0P5"/>
<dbReference type="EMBL" id="JAERWK010000005">
    <property type="protein sequence ID" value="MBM9466254.1"/>
    <property type="molecule type" value="Genomic_DNA"/>
</dbReference>
<sequence>MARSGTADGTDSPARAGLVKIWSARILVLLAAAVTIMVLALAVGMRLDDQDIDRHRGTATATVLSVTPLRTGVEFIAADGMTIRPPDGVLYPGLLSVGQRFMVEYSTESPETVRVAGRTASVGTIPLLLTLGGSWLVTLPVAWWLRRRSGRPWIALPWRPPRADDAASPR</sequence>
<proteinExistence type="predicted"/>
<keyword evidence="1" id="KW-1133">Transmembrane helix</keyword>
<dbReference type="Proteomes" id="UP000663792">
    <property type="component" value="Unassembled WGS sequence"/>
</dbReference>
<evidence type="ECO:0008006" key="4">
    <source>
        <dbReference type="Google" id="ProtNLM"/>
    </source>
</evidence>
<evidence type="ECO:0000313" key="2">
    <source>
        <dbReference type="EMBL" id="MBM9466254.1"/>
    </source>
</evidence>
<keyword evidence="1" id="KW-0472">Membrane</keyword>
<feature type="transmembrane region" description="Helical" evidence="1">
    <location>
        <begin position="26"/>
        <end position="45"/>
    </location>
</feature>
<protein>
    <recommendedName>
        <fullName evidence="4">DUF3592 domain-containing protein</fullName>
    </recommendedName>
</protein>
<keyword evidence="3" id="KW-1185">Reference proteome</keyword>
<reference evidence="2" key="1">
    <citation type="submission" date="2021-01" db="EMBL/GenBank/DDBJ databases">
        <title>YIM 132084 draft genome.</title>
        <authorList>
            <person name="An D."/>
        </authorList>
    </citation>
    <scope>NUCLEOTIDE SEQUENCE</scope>
    <source>
        <strain evidence="2">YIM 132084</strain>
    </source>
</reference>
<gene>
    <name evidence="2" type="ORF">JL106_03040</name>
</gene>
<organism evidence="2 3">
    <name type="scientific">Nakamurella leprariae</name>
    <dbReference type="NCBI Taxonomy" id="2803911"/>
    <lineage>
        <taxon>Bacteria</taxon>
        <taxon>Bacillati</taxon>
        <taxon>Actinomycetota</taxon>
        <taxon>Actinomycetes</taxon>
        <taxon>Nakamurellales</taxon>
        <taxon>Nakamurellaceae</taxon>
        <taxon>Nakamurella</taxon>
    </lineage>
</organism>
<feature type="transmembrane region" description="Helical" evidence="1">
    <location>
        <begin position="125"/>
        <end position="145"/>
    </location>
</feature>
<comment type="caution">
    <text evidence="2">The sequence shown here is derived from an EMBL/GenBank/DDBJ whole genome shotgun (WGS) entry which is preliminary data.</text>
</comment>
<name>A0A939C0P5_9ACTN</name>
<dbReference type="RefSeq" id="WP_205259216.1">
    <property type="nucleotide sequence ID" value="NZ_JAERWK010000005.1"/>
</dbReference>
<accession>A0A939C0P5</accession>
<evidence type="ECO:0000313" key="3">
    <source>
        <dbReference type="Proteomes" id="UP000663792"/>
    </source>
</evidence>